<dbReference type="SUPFAM" id="SSF48576">
    <property type="entry name" value="Terpenoid synthases"/>
    <property type="match status" value="1"/>
</dbReference>
<evidence type="ECO:0000256" key="1">
    <source>
        <dbReference type="ARBA" id="ARBA00001946"/>
    </source>
</evidence>
<keyword evidence="6" id="KW-1185">Reference proteome</keyword>
<comment type="cofactor">
    <cofactor evidence="1 4">
        <name>Mg(2+)</name>
        <dbReference type="ChEBI" id="CHEBI:18420"/>
    </cofactor>
</comment>
<keyword evidence="3 4" id="KW-0460">Magnesium</keyword>
<accession>A0ABR4D798</accession>
<dbReference type="EMBL" id="JAZGUE010000005">
    <property type="protein sequence ID" value="KAL2266157.1"/>
    <property type="molecule type" value="Genomic_DNA"/>
</dbReference>
<dbReference type="PANTHER" id="PTHR35201:SF4">
    <property type="entry name" value="BETA-PINACENE SYNTHASE-RELATED"/>
    <property type="match status" value="1"/>
</dbReference>
<dbReference type="Gene3D" id="1.10.600.10">
    <property type="entry name" value="Farnesyl Diphosphate Synthase"/>
    <property type="match status" value="1"/>
</dbReference>
<evidence type="ECO:0000313" key="6">
    <source>
        <dbReference type="Proteomes" id="UP001600064"/>
    </source>
</evidence>
<organism evidence="5 6">
    <name type="scientific">Remersonia thermophila</name>
    <dbReference type="NCBI Taxonomy" id="72144"/>
    <lineage>
        <taxon>Eukaryota</taxon>
        <taxon>Fungi</taxon>
        <taxon>Dikarya</taxon>
        <taxon>Ascomycota</taxon>
        <taxon>Pezizomycotina</taxon>
        <taxon>Sordariomycetes</taxon>
        <taxon>Sordariomycetidae</taxon>
        <taxon>Sordariales</taxon>
        <taxon>Sordariales incertae sedis</taxon>
        <taxon>Remersonia</taxon>
    </lineage>
</organism>
<dbReference type="EC" id="4.2.3.-" evidence="4"/>
<dbReference type="InterPro" id="IPR008949">
    <property type="entry name" value="Isoprenoid_synthase_dom_sf"/>
</dbReference>
<dbReference type="PANTHER" id="PTHR35201">
    <property type="entry name" value="TERPENE SYNTHASE"/>
    <property type="match status" value="1"/>
</dbReference>
<protein>
    <recommendedName>
        <fullName evidence="4">Terpene synthase</fullName>
        <ecNumber evidence="4">4.2.3.-</ecNumber>
    </recommendedName>
</protein>
<comment type="caution">
    <text evidence="5">The sequence shown here is derived from an EMBL/GenBank/DDBJ whole genome shotgun (WGS) entry which is preliminary data.</text>
</comment>
<comment type="similarity">
    <text evidence="2 4">Belongs to the terpene synthase family.</text>
</comment>
<keyword evidence="4" id="KW-0456">Lyase</keyword>
<name>A0ABR4D798_9PEZI</name>
<sequence>MADIGLFAAGLFPDAPYDALETAAFYNIWLFLWDDAIDGSGGRELSDADEYSRRSAAFVEHALRCADRFCFCSRDGRPHAPPAPTRTCASFSDVAGRIRAAAGERRPDDLVELAGRLREYMEGCVAEHRARVTGAVPSVEEFYSWRLKTSSTEAFLVLTRILNDITLPHEIFRSKEHVEMGVCVNKLLILINELFSLKKELKDGAFGNLLPITMRELGTDLEGAVHHIIQDIDRCIQDYDRHASTMRSAAAQRHPESLGQVEKLIAAYQCIATAVLNFSINSPRYGLAKYRQADGSFLVEL</sequence>
<evidence type="ECO:0000313" key="5">
    <source>
        <dbReference type="EMBL" id="KAL2266157.1"/>
    </source>
</evidence>
<dbReference type="SFLD" id="SFLDG01020">
    <property type="entry name" value="Terpene_Cyclase_Like_2"/>
    <property type="match status" value="1"/>
</dbReference>
<dbReference type="RefSeq" id="XP_070864884.1">
    <property type="nucleotide sequence ID" value="XM_071012117.1"/>
</dbReference>
<evidence type="ECO:0000256" key="3">
    <source>
        <dbReference type="ARBA" id="ARBA00022842"/>
    </source>
</evidence>
<reference evidence="5 6" key="1">
    <citation type="journal article" date="2024" name="Commun. Biol.">
        <title>Comparative genomic analysis of thermophilic fungi reveals convergent evolutionary adaptations and gene losses.</title>
        <authorList>
            <person name="Steindorff A.S."/>
            <person name="Aguilar-Pontes M.V."/>
            <person name="Robinson A.J."/>
            <person name="Andreopoulos B."/>
            <person name="LaButti K."/>
            <person name="Kuo A."/>
            <person name="Mondo S."/>
            <person name="Riley R."/>
            <person name="Otillar R."/>
            <person name="Haridas S."/>
            <person name="Lipzen A."/>
            <person name="Grimwood J."/>
            <person name="Schmutz J."/>
            <person name="Clum A."/>
            <person name="Reid I.D."/>
            <person name="Moisan M.C."/>
            <person name="Butler G."/>
            <person name="Nguyen T.T.M."/>
            <person name="Dewar K."/>
            <person name="Conant G."/>
            <person name="Drula E."/>
            <person name="Henrissat B."/>
            <person name="Hansel C."/>
            <person name="Singer S."/>
            <person name="Hutchinson M.I."/>
            <person name="de Vries R.P."/>
            <person name="Natvig D.O."/>
            <person name="Powell A.J."/>
            <person name="Tsang A."/>
            <person name="Grigoriev I.V."/>
        </authorList>
    </citation>
    <scope>NUCLEOTIDE SEQUENCE [LARGE SCALE GENOMIC DNA]</scope>
    <source>
        <strain evidence="5 6">ATCC 22073</strain>
    </source>
</reference>
<dbReference type="GeneID" id="98126761"/>
<dbReference type="SFLD" id="SFLDS00005">
    <property type="entry name" value="Isoprenoid_Synthase_Type_I"/>
    <property type="match status" value="1"/>
</dbReference>
<evidence type="ECO:0000256" key="4">
    <source>
        <dbReference type="RuleBase" id="RU366034"/>
    </source>
</evidence>
<gene>
    <name evidence="5" type="ORF">VTJ83DRAFT_5509</name>
</gene>
<dbReference type="Proteomes" id="UP001600064">
    <property type="component" value="Unassembled WGS sequence"/>
</dbReference>
<evidence type="ECO:0000256" key="2">
    <source>
        <dbReference type="ARBA" id="ARBA00006333"/>
    </source>
</evidence>
<dbReference type="InterPro" id="IPR034686">
    <property type="entry name" value="Terpene_cyclase-like_2"/>
</dbReference>
<dbReference type="Pfam" id="PF19086">
    <property type="entry name" value="Terpene_syn_C_2"/>
    <property type="match status" value="1"/>
</dbReference>
<keyword evidence="4" id="KW-0479">Metal-binding</keyword>
<proteinExistence type="inferred from homology"/>